<accession>A0A3N5BC33</accession>
<proteinExistence type="predicted"/>
<evidence type="ECO:0000313" key="2">
    <source>
        <dbReference type="Proteomes" id="UP000277108"/>
    </source>
</evidence>
<comment type="caution">
    <text evidence="1">The sequence shown here is derived from an EMBL/GenBank/DDBJ whole genome shotgun (WGS) entry which is preliminary data.</text>
</comment>
<keyword evidence="2" id="KW-1185">Reference proteome</keyword>
<dbReference type="EMBL" id="RKRK01000004">
    <property type="protein sequence ID" value="RPF55144.1"/>
    <property type="molecule type" value="Genomic_DNA"/>
</dbReference>
<organism evidence="1 2">
    <name type="scientific">Abyssicoccus albus</name>
    <dbReference type="NCBI Taxonomy" id="1817405"/>
    <lineage>
        <taxon>Bacteria</taxon>
        <taxon>Bacillati</taxon>
        <taxon>Bacillota</taxon>
        <taxon>Bacilli</taxon>
        <taxon>Bacillales</taxon>
        <taxon>Abyssicoccaceae</taxon>
    </lineage>
</organism>
<protein>
    <submittedName>
        <fullName evidence="1">Uncharacterized protein</fullName>
    </submittedName>
</protein>
<gene>
    <name evidence="1" type="ORF">EDD62_1468</name>
</gene>
<dbReference type="AlphaFoldDB" id="A0A3N5BC33"/>
<evidence type="ECO:0000313" key="1">
    <source>
        <dbReference type="EMBL" id="RPF55144.1"/>
    </source>
</evidence>
<reference evidence="1 2" key="1">
    <citation type="submission" date="2018-11" db="EMBL/GenBank/DDBJ databases">
        <title>Genomic Encyclopedia of Type Strains, Phase IV (KMG-IV): sequencing the most valuable type-strain genomes for metagenomic binning, comparative biology and taxonomic classification.</title>
        <authorList>
            <person name="Goeker M."/>
        </authorList>
    </citation>
    <scope>NUCLEOTIDE SEQUENCE [LARGE SCALE GENOMIC DNA]</scope>
    <source>
        <strain evidence="1 2">DSM 29158</strain>
    </source>
</reference>
<dbReference type="Proteomes" id="UP000277108">
    <property type="component" value="Unassembled WGS sequence"/>
</dbReference>
<sequence length="57" mass="6574">MSMAMMTLILIAFLFAIFGFGMFMMFTIGKFFETKESVIIDTPDEALEKKVFKDLVH</sequence>
<dbReference type="RefSeq" id="WP_170152803.1">
    <property type="nucleotide sequence ID" value="NZ_CBCSGK010000007.1"/>
</dbReference>
<name>A0A3N5BC33_9BACL</name>